<accession>A0A5J6MUP2</accession>
<gene>
    <name evidence="2" type="ORF">FRZ61_10600</name>
</gene>
<evidence type="ECO:0000256" key="1">
    <source>
        <dbReference type="SAM" id="SignalP"/>
    </source>
</evidence>
<evidence type="ECO:0000313" key="2">
    <source>
        <dbReference type="EMBL" id="QEX21139.1"/>
    </source>
</evidence>
<feature type="chain" id="PRO_5023859029" description="Glycine-zipper-containing OmpA-like membrane domain-containing protein" evidence="1">
    <location>
        <begin position="27"/>
        <end position="232"/>
    </location>
</feature>
<evidence type="ECO:0008006" key="4">
    <source>
        <dbReference type="Google" id="ProtNLM"/>
    </source>
</evidence>
<dbReference type="KEGG" id="hadh:FRZ61_10600"/>
<protein>
    <recommendedName>
        <fullName evidence="4">Glycine-zipper-containing OmpA-like membrane domain-containing protein</fullName>
    </recommendedName>
</protein>
<dbReference type="EMBL" id="CP042582">
    <property type="protein sequence ID" value="QEX21139.1"/>
    <property type="molecule type" value="Genomic_DNA"/>
</dbReference>
<evidence type="ECO:0000313" key="3">
    <source>
        <dbReference type="Proteomes" id="UP000325797"/>
    </source>
</evidence>
<organism evidence="2 3">
    <name type="scientific">Hypericibacter adhaerens</name>
    <dbReference type="NCBI Taxonomy" id="2602016"/>
    <lineage>
        <taxon>Bacteria</taxon>
        <taxon>Pseudomonadati</taxon>
        <taxon>Pseudomonadota</taxon>
        <taxon>Alphaproteobacteria</taxon>
        <taxon>Rhodospirillales</taxon>
        <taxon>Dongiaceae</taxon>
        <taxon>Hypericibacter</taxon>
    </lineage>
</organism>
<dbReference type="RefSeq" id="WP_225309127.1">
    <property type="nucleotide sequence ID" value="NZ_CP042582.1"/>
</dbReference>
<sequence>MRPRSARFSFVALACLLGLSACAVQAPPGPSLPVMPGDGKTLSQFQQDDLTCRSFAGQQVGISPADAANQAGLGSAAIGTALGAGAGALIGLAAGNPAMGAAIGAGAGLLTGAAAGVNNANASAAEIQQRYDLAYQQCMATTGNKTTIATAPMSAPEPVPAPGAVVAPPPAPVYAYPPPAYYYPYPYYYPAPYAYYYPRYYYPRPYYPYWGGPRFTFYFGGGGGYHNHYHHW</sequence>
<dbReference type="Proteomes" id="UP000325797">
    <property type="component" value="Chromosome"/>
</dbReference>
<proteinExistence type="predicted"/>
<dbReference type="AlphaFoldDB" id="A0A5J6MUP2"/>
<feature type="signal peptide" evidence="1">
    <location>
        <begin position="1"/>
        <end position="26"/>
    </location>
</feature>
<name>A0A5J6MUP2_9PROT</name>
<keyword evidence="1" id="KW-0732">Signal</keyword>
<dbReference type="PROSITE" id="PS51257">
    <property type="entry name" value="PROKAR_LIPOPROTEIN"/>
    <property type="match status" value="1"/>
</dbReference>
<reference evidence="2 3" key="1">
    <citation type="submission" date="2019-08" db="EMBL/GenBank/DDBJ databases">
        <title>Hyperibacter terrae gen. nov., sp. nov. and Hyperibacter viscosus sp. nov., two new members in the family Rhodospirillaceae isolated from the rhizosphere of Hypericum perforatum.</title>
        <authorList>
            <person name="Noviana Z."/>
        </authorList>
    </citation>
    <scope>NUCLEOTIDE SEQUENCE [LARGE SCALE GENOMIC DNA]</scope>
    <source>
        <strain evidence="2 3">R5959</strain>
    </source>
</reference>
<keyword evidence="3" id="KW-1185">Reference proteome</keyword>